<keyword evidence="4" id="KW-0574">Periplasm</keyword>
<evidence type="ECO:0000256" key="3">
    <source>
        <dbReference type="ARBA" id="ARBA00022729"/>
    </source>
</evidence>
<dbReference type="PANTHER" id="PTHR30222">
    <property type="entry name" value="SPERMIDINE/PUTRESCINE-BINDING PERIPLASMIC PROTEIN"/>
    <property type="match status" value="1"/>
</dbReference>
<protein>
    <submittedName>
        <fullName evidence="6">Spermidine/putrescine transport system substrate-binding protein</fullName>
    </submittedName>
</protein>
<dbReference type="SUPFAM" id="SSF53850">
    <property type="entry name" value="Periplasmic binding protein-like II"/>
    <property type="match status" value="1"/>
</dbReference>
<dbReference type="AlphaFoldDB" id="A0A7W8DIT5"/>
<proteinExistence type="predicted"/>
<name>A0A7W8DIT5_9BACT</name>
<reference evidence="6 7" key="1">
    <citation type="submission" date="2020-08" db="EMBL/GenBank/DDBJ databases">
        <title>Genomic Encyclopedia of Type Strains, Phase IV (KMG-IV): sequencing the most valuable type-strain genomes for metagenomic binning, comparative biology and taxonomic classification.</title>
        <authorList>
            <person name="Goeker M."/>
        </authorList>
    </citation>
    <scope>NUCLEOTIDE SEQUENCE [LARGE SCALE GENOMIC DNA]</scope>
    <source>
        <strain evidence="6 7">DSM 12252</strain>
    </source>
</reference>
<evidence type="ECO:0000256" key="2">
    <source>
        <dbReference type="ARBA" id="ARBA00022448"/>
    </source>
</evidence>
<dbReference type="PIRSF" id="PIRSF019574">
    <property type="entry name" value="Periplasmic_polyamine_BP"/>
    <property type="match status" value="1"/>
</dbReference>
<dbReference type="GO" id="GO:0015846">
    <property type="term" value="P:polyamine transport"/>
    <property type="evidence" value="ECO:0007669"/>
    <property type="project" value="InterPro"/>
</dbReference>
<organism evidence="6 7">
    <name type="scientific">Prosthecobacter vanneervenii</name>
    <dbReference type="NCBI Taxonomy" id="48466"/>
    <lineage>
        <taxon>Bacteria</taxon>
        <taxon>Pseudomonadati</taxon>
        <taxon>Verrucomicrobiota</taxon>
        <taxon>Verrucomicrobiia</taxon>
        <taxon>Verrucomicrobiales</taxon>
        <taxon>Verrucomicrobiaceae</taxon>
        <taxon>Prosthecobacter</taxon>
    </lineage>
</organism>
<evidence type="ECO:0000256" key="5">
    <source>
        <dbReference type="PIRSR" id="PIRSR019574-1"/>
    </source>
</evidence>
<comment type="caution">
    <text evidence="6">The sequence shown here is derived from an EMBL/GenBank/DDBJ whole genome shotgun (WGS) entry which is preliminary data.</text>
</comment>
<feature type="binding site" evidence="5">
    <location>
        <begin position="178"/>
        <end position="181"/>
    </location>
    <ligand>
        <name>spermidine</name>
        <dbReference type="ChEBI" id="CHEBI:57834"/>
    </ligand>
</feature>
<dbReference type="CDD" id="cd13590">
    <property type="entry name" value="PBP2_PotD_PotF_like"/>
    <property type="match status" value="1"/>
</dbReference>
<accession>A0A7W8DIT5</accession>
<dbReference type="PRINTS" id="PR00909">
    <property type="entry name" value="SPERMDNBNDNG"/>
</dbReference>
<evidence type="ECO:0000313" key="6">
    <source>
        <dbReference type="EMBL" id="MBB5031444.1"/>
    </source>
</evidence>
<evidence type="ECO:0000256" key="4">
    <source>
        <dbReference type="ARBA" id="ARBA00022764"/>
    </source>
</evidence>
<keyword evidence="2" id="KW-0813">Transport</keyword>
<dbReference type="GO" id="GO:0019808">
    <property type="term" value="F:polyamine binding"/>
    <property type="evidence" value="ECO:0007669"/>
    <property type="project" value="InterPro"/>
</dbReference>
<feature type="binding site" evidence="5">
    <location>
        <position position="91"/>
    </location>
    <ligand>
        <name>spermidine</name>
        <dbReference type="ChEBI" id="CHEBI:57834"/>
    </ligand>
</feature>
<dbReference type="EMBL" id="JACHIG010000001">
    <property type="protein sequence ID" value="MBB5031444.1"/>
    <property type="molecule type" value="Genomic_DNA"/>
</dbReference>
<keyword evidence="7" id="KW-1185">Reference proteome</keyword>
<dbReference type="PANTHER" id="PTHR30222:SF17">
    <property type="entry name" value="SPERMIDINE_PUTRESCINE-BINDING PERIPLASMIC PROTEIN"/>
    <property type="match status" value="1"/>
</dbReference>
<evidence type="ECO:0000313" key="7">
    <source>
        <dbReference type="Proteomes" id="UP000590740"/>
    </source>
</evidence>
<evidence type="ECO:0000256" key="1">
    <source>
        <dbReference type="ARBA" id="ARBA00004418"/>
    </source>
</evidence>
<dbReference type="Pfam" id="PF13416">
    <property type="entry name" value="SBP_bac_8"/>
    <property type="match status" value="1"/>
</dbReference>
<comment type="subcellular location">
    <subcellularLocation>
        <location evidence="1">Periplasm</location>
    </subcellularLocation>
</comment>
<dbReference type="InterPro" id="IPR006059">
    <property type="entry name" value="SBP"/>
</dbReference>
<dbReference type="Gene3D" id="3.40.190.10">
    <property type="entry name" value="Periplasmic binding protein-like II"/>
    <property type="match status" value="2"/>
</dbReference>
<dbReference type="RefSeq" id="WP_184338367.1">
    <property type="nucleotide sequence ID" value="NZ_JACHIG010000001.1"/>
</dbReference>
<dbReference type="Proteomes" id="UP000590740">
    <property type="component" value="Unassembled WGS sequence"/>
</dbReference>
<keyword evidence="3" id="KW-0732">Signal</keyword>
<gene>
    <name evidence="6" type="ORF">HNQ65_000998</name>
</gene>
<dbReference type="GO" id="GO:0042597">
    <property type="term" value="C:periplasmic space"/>
    <property type="evidence" value="ECO:0007669"/>
    <property type="project" value="UniProtKB-SubCell"/>
</dbReference>
<dbReference type="InterPro" id="IPR001188">
    <property type="entry name" value="Sperm_putr-bd"/>
</dbReference>
<sequence length="358" mass="40026">MNWKHRTLLPLLRRAVLVLLGLAGLGLHGHAETPVLHLYNWADYISPEVLRQFEQQHHCRVVVDTFESNESMYAKFKAGATGYDLVIPTAYMIQIMHAQGMLSALDHRLIPNLPHIDPAVLAKVPDPAMHHSVPYTFAFATIAVRADKLEARRLPPAEATWAMFDRSALAGRMTLLDDMRESIGAALKSLGYSLNTRDDAQLNAARDVLIRWKKNLALFDNEGYKSGIDSAEFLLVHGYSGDLFQVQMENPAVQILIPREGVTIGCDALVIPKTARHRELAHAFINFVLDPATAAQNMEWMGYYCPNKPALEKVSPAFLQNPAITIAPEVRDRCEVIQDLGADLAKYTRVWDQVKAAR</sequence>